<keyword evidence="5" id="KW-0862">Zinc</keyword>
<evidence type="ECO:0000259" key="11">
    <source>
        <dbReference type="Pfam" id="PF16916"/>
    </source>
</evidence>
<dbReference type="InterPro" id="IPR027469">
    <property type="entry name" value="Cation_efflux_TMD_sf"/>
</dbReference>
<feature type="transmembrane region" description="Helical" evidence="9">
    <location>
        <begin position="163"/>
        <end position="184"/>
    </location>
</feature>
<evidence type="ECO:0000259" key="10">
    <source>
        <dbReference type="Pfam" id="PF01545"/>
    </source>
</evidence>
<dbReference type="InterPro" id="IPR036837">
    <property type="entry name" value="Cation_efflux_CTD_sf"/>
</dbReference>
<protein>
    <submittedName>
        <fullName evidence="12">Cobalt-zinc-cadmium efflux system protein</fullName>
    </submittedName>
</protein>
<dbReference type="InterPro" id="IPR058533">
    <property type="entry name" value="Cation_efflux_TM"/>
</dbReference>
<dbReference type="PANTHER" id="PTHR11562:SF17">
    <property type="entry name" value="RE54080P-RELATED"/>
    <property type="match status" value="1"/>
</dbReference>
<evidence type="ECO:0000256" key="5">
    <source>
        <dbReference type="ARBA" id="ARBA00022906"/>
    </source>
</evidence>
<dbReference type="EMBL" id="SNXI01000005">
    <property type="protein sequence ID" value="TDP38324.1"/>
    <property type="molecule type" value="Genomic_DNA"/>
</dbReference>
<keyword evidence="3" id="KW-0813">Transport</keyword>
<evidence type="ECO:0000256" key="9">
    <source>
        <dbReference type="SAM" id="Phobius"/>
    </source>
</evidence>
<dbReference type="GO" id="GO:0005886">
    <property type="term" value="C:plasma membrane"/>
    <property type="evidence" value="ECO:0007669"/>
    <property type="project" value="TreeGrafter"/>
</dbReference>
<feature type="domain" description="Cation efflux protein transmembrane" evidence="10">
    <location>
        <begin position="26"/>
        <end position="209"/>
    </location>
</feature>
<dbReference type="PANTHER" id="PTHR11562">
    <property type="entry name" value="CATION EFFLUX PROTEIN/ ZINC TRANSPORTER"/>
    <property type="match status" value="1"/>
</dbReference>
<evidence type="ECO:0000256" key="4">
    <source>
        <dbReference type="ARBA" id="ARBA00022692"/>
    </source>
</evidence>
<proteinExistence type="inferred from homology"/>
<evidence type="ECO:0000313" key="12">
    <source>
        <dbReference type="EMBL" id="TDP38324.1"/>
    </source>
</evidence>
<dbReference type="NCBIfam" id="TIGR01297">
    <property type="entry name" value="CDF"/>
    <property type="match status" value="1"/>
</dbReference>
<dbReference type="SUPFAM" id="SSF161111">
    <property type="entry name" value="Cation efflux protein transmembrane domain-like"/>
    <property type="match status" value="1"/>
</dbReference>
<keyword evidence="8 9" id="KW-0472">Membrane</keyword>
<dbReference type="RefSeq" id="WP_432206872.1">
    <property type="nucleotide sequence ID" value="NZ_SNXI01000005.1"/>
</dbReference>
<evidence type="ECO:0000313" key="13">
    <source>
        <dbReference type="Proteomes" id="UP000295531"/>
    </source>
</evidence>
<keyword evidence="7" id="KW-0406">Ion transport</keyword>
<dbReference type="Pfam" id="PF01545">
    <property type="entry name" value="Cation_efflux"/>
    <property type="match status" value="1"/>
</dbReference>
<keyword evidence="13" id="KW-1185">Reference proteome</keyword>
<keyword evidence="6 9" id="KW-1133">Transmembrane helix</keyword>
<dbReference type="AlphaFoldDB" id="A0A4R6PIW2"/>
<evidence type="ECO:0000256" key="7">
    <source>
        <dbReference type="ARBA" id="ARBA00023065"/>
    </source>
</evidence>
<reference evidence="12 13" key="1">
    <citation type="submission" date="2019-03" db="EMBL/GenBank/DDBJ databases">
        <title>Freshwater and sediment microbial communities from various areas in North America, analyzing microbe dynamics in response to fracking.</title>
        <authorList>
            <person name="Lamendella R."/>
        </authorList>
    </citation>
    <scope>NUCLEOTIDE SEQUENCE [LARGE SCALE GENOMIC DNA]</scope>
    <source>
        <strain evidence="12 13">18_TX</strain>
    </source>
</reference>
<feature type="transmembrane region" description="Helical" evidence="9">
    <location>
        <begin position="90"/>
        <end position="109"/>
    </location>
</feature>
<comment type="caution">
    <text evidence="12">The sequence shown here is derived from an EMBL/GenBank/DDBJ whole genome shotgun (WGS) entry which is preliminary data.</text>
</comment>
<feature type="transmembrane region" description="Helical" evidence="9">
    <location>
        <begin position="121"/>
        <end position="142"/>
    </location>
</feature>
<comment type="similarity">
    <text evidence="2">Belongs to the cation diffusion facilitator (CDF) transporter (TC 2.A.4) family. SLC30A subfamily.</text>
</comment>
<feature type="domain" description="Cation efflux protein cytoplasmic" evidence="11">
    <location>
        <begin position="216"/>
        <end position="291"/>
    </location>
</feature>
<dbReference type="Gene3D" id="1.20.1510.10">
    <property type="entry name" value="Cation efflux protein transmembrane domain"/>
    <property type="match status" value="1"/>
</dbReference>
<dbReference type="SUPFAM" id="SSF160240">
    <property type="entry name" value="Cation efflux protein cytoplasmic domain-like"/>
    <property type="match status" value="1"/>
</dbReference>
<keyword evidence="5" id="KW-0864">Zinc transport</keyword>
<organism evidence="12 13">
    <name type="scientific">Idiomarina aquatica</name>
    <dbReference type="NCBI Taxonomy" id="1327752"/>
    <lineage>
        <taxon>Bacteria</taxon>
        <taxon>Pseudomonadati</taxon>
        <taxon>Pseudomonadota</taxon>
        <taxon>Gammaproteobacteria</taxon>
        <taxon>Alteromonadales</taxon>
        <taxon>Idiomarinaceae</taxon>
        <taxon>Idiomarina</taxon>
    </lineage>
</organism>
<evidence type="ECO:0000256" key="3">
    <source>
        <dbReference type="ARBA" id="ARBA00022448"/>
    </source>
</evidence>
<feature type="transmembrane region" description="Helical" evidence="9">
    <location>
        <begin position="23"/>
        <end position="43"/>
    </location>
</feature>
<evidence type="ECO:0000256" key="8">
    <source>
        <dbReference type="ARBA" id="ARBA00023136"/>
    </source>
</evidence>
<dbReference type="InterPro" id="IPR002524">
    <property type="entry name" value="Cation_efflux"/>
</dbReference>
<accession>A0A4R6PIW2</accession>
<name>A0A4R6PIW2_9GAMM</name>
<dbReference type="InterPro" id="IPR027470">
    <property type="entry name" value="Cation_efflux_CTD"/>
</dbReference>
<dbReference type="GO" id="GO:0005385">
    <property type="term" value="F:zinc ion transmembrane transporter activity"/>
    <property type="evidence" value="ECO:0007669"/>
    <property type="project" value="TreeGrafter"/>
</dbReference>
<feature type="transmembrane region" description="Helical" evidence="9">
    <location>
        <begin position="190"/>
        <end position="212"/>
    </location>
</feature>
<sequence>MSHHHNHSHGHSHDHSHLPSKRLGWAFVLNFVFTIIEFIGGILTNSTAILADAVHDLGDSISLGLAWILNKLGNKQANHRFTYGYKRLSLVGAFINAVVLIAGSVWVLFEAIPRLWNPTMPVAEGMIGLAILGVAVNGFAAYKLSAGKTLNERVINWHLLEDVLGWVAVLIVAIVLLFVDWPILDPLLSIAFTLFILVNVLRNLWATIKLFVQANPDHALYRNVEQVLADLPDVTDIHHLHFWSLDGESHVLTAHLVVARDLTAAEYSELKALIDHRLAAYKLSHTTIELEFPSENCRDELVDHNAH</sequence>
<dbReference type="Pfam" id="PF16916">
    <property type="entry name" value="ZT_dimer"/>
    <property type="match status" value="1"/>
</dbReference>
<evidence type="ECO:0000256" key="1">
    <source>
        <dbReference type="ARBA" id="ARBA00004141"/>
    </source>
</evidence>
<gene>
    <name evidence="12" type="ORF">DEU29_105176</name>
</gene>
<evidence type="ECO:0000256" key="2">
    <source>
        <dbReference type="ARBA" id="ARBA00008873"/>
    </source>
</evidence>
<dbReference type="InterPro" id="IPR050681">
    <property type="entry name" value="CDF/SLC30A"/>
</dbReference>
<evidence type="ECO:0000256" key="6">
    <source>
        <dbReference type="ARBA" id="ARBA00022989"/>
    </source>
</evidence>
<comment type="subcellular location">
    <subcellularLocation>
        <location evidence="1">Membrane</location>
        <topology evidence="1">Multi-pass membrane protein</topology>
    </subcellularLocation>
</comment>
<dbReference type="Proteomes" id="UP000295531">
    <property type="component" value="Unassembled WGS sequence"/>
</dbReference>
<keyword evidence="4 9" id="KW-0812">Transmembrane</keyword>